<organism evidence="1 2">
    <name type="scientific">Escherichia coli</name>
    <dbReference type="NCBI Taxonomy" id="562"/>
    <lineage>
        <taxon>Bacteria</taxon>
        <taxon>Pseudomonadati</taxon>
        <taxon>Pseudomonadota</taxon>
        <taxon>Gammaproteobacteria</taxon>
        <taxon>Enterobacterales</taxon>
        <taxon>Enterobacteriaceae</taxon>
        <taxon>Escherichia</taxon>
    </lineage>
</organism>
<reference evidence="1 2" key="1">
    <citation type="submission" date="2016-12" db="EMBL/GenBank/DDBJ databases">
        <title>Real-Time Genomic Investigation Underlying the Public Health Response to a Shiga Toxin-Producing Escherichia Coli O26:H11 Outbreak in a Nursery.</title>
        <authorList>
            <person name="Ferdous M."/>
            <person name="Moran-Gilad J."/>
            <person name="Rossen J.W."/>
            <person name="Gdalevich M."/>
        </authorList>
    </citation>
    <scope>NUCLEOTIDE SEQUENCE [LARGE SCALE GENOMIC DNA]</scope>
    <source>
        <strain evidence="1 2">STEC 514-2</strain>
    </source>
</reference>
<evidence type="ECO:0000313" key="1">
    <source>
        <dbReference type="EMBL" id="PAU18162.1"/>
    </source>
</evidence>
<comment type="caution">
    <text evidence="1">The sequence shown here is derived from an EMBL/GenBank/DDBJ whole genome shotgun (WGS) entry which is preliminary data.</text>
</comment>
<accession>A0A1L1KFL0</accession>
<gene>
    <name evidence="1" type="ORF">BTQ06_21915</name>
</gene>
<protein>
    <submittedName>
        <fullName evidence="1">Uncharacterized protein</fullName>
    </submittedName>
</protein>
<sequence length="72" mass="8199">MDDYRTVQGDSWDSIALKLYGNEYLSYLLIDANTEHRFTVLFSAGIILKVPDAPVMPISVNNLPPWRRNSVT</sequence>
<dbReference type="EMBL" id="MRVZ01000085">
    <property type="protein sequence ID" value="PAU18162.1"/>
    <property type="molecule type" value="Genomic_DNA"/>
</dbReference>
<dbReference type="Proteomes" id="UP000218543">
    <property type="component" value="Unassembled WGS sequence"/>
</dbReference>
<proteinExistence type="predicted"/>
<evidence type="ECO:0000313" key="2">
    <source>
        <dbReference type="Proteomes" id="UP000218543"/>
    </source>
</evidence>
<dbReference type="AlphaFoldDB" id="A0A1L1KFL0"/>
<name>A0A1L1KFL0_ECOLX</name>